<evidence type="ECO:0000313" key="2">
    <source>
        <dbReference type="Proteomes" id="UP000485058"/>
    </source>
</evidence>
<name>A0A699YLM5_HAELA</name>
<gene>
    <name evidence="1" type="ORF">HaLaN_06648</name>
</gene>
<dbReference type="Gene3D" id="3.30.70.1230">
    <property type="entry name" value="Nucleotide cyclase"/>
    <property type="match status" value="1"/>
</dbReference>
<dbReference type="EMBL" id="BLLF01000381">
    <property type="protein sequence ID" value="GFH11187.1"/>
    <property type="molecule type" value="Genomic_DNA"/>
</dbReference>
<proteinExistence type="predicted"/>
<evidence type="ECO:0000313" key="1">
    <source>
        <dbReference type="EMBL" id="GFH11187.1"/>
    </source>
</evidence>
<keyword evidence="2" id="KW-1185">Reference proteome</keyword>
<dbReference type="InterPro" id="IPR029787">
    <property type="entry name" value="Nucleotide_cyclase"/>
</dbReference>
<accession>A0A699YLM5</accession>
<reference evidence="1 2" key="1">
    <citation type="submission" date="2020-02" db="EMBL/GenBank/DDBJ databases">
        <title>Draft genome sequence of Haematococcus lacustris strain NIES-144.</title>
        <authorList>
            <person name="Morimoto D."/>
            <person name="Nakagawa S."/>
            <person name="Yoshida T."/>
            <person name="Sawayama S."/>
        </authorList>
    </citation>
    <scope>NUCLEOTIDE SEQUENCE [LARGE SCALE GENOMIC DNA]</scope>
    <source>
        <strain evidence="1 2">NIES-144</strain>
    </source>
</reference>
<dbReference type="Proteomes" id="UP000485058">
    <property type="component" value="Unassembled WGS sequence"/>
</dbReference>
<protein>
    <recommendedName>
        <fullName evidence="3">Guanylate cyclase domain-containing protein</fullName>
    </recommendedName>
</protein>
<sequence length="86" mass="9381">MQVPGVLEAPYGHACVAFLYVVGFSELLAWDYDVASAVLEQLITLIKCSLVEYQGYLVGIDMGPVRCFLQPVSGVMAFRGKVRAIP</sequence>
<comment type="caution">
    <text evidence="1">The sequence shown here is derived from an EMBL/GenBank/DDBJ whole genome shotgun (WGS) entry which is preliminary data.</text>
</comment>
<dbReference type="AlphaFoldDB" id="A0A699YLM5"/>
<evidence type="ECO:0008006" key="3">
    <source>
        <dbReference type="Google" id="ProtNLM"/>
    </source>
</evidence>
<organism evidence="1 2">
    <name type="scientific">Haematococcus lacustris</name>
    <name type="common">Green alga</name>
    <name type="synonym">Haematococcus pluvialis</name>
    <dbReference type="NCBI Taxonomy" id="44745"/>
    <lineage>
        <taxon>Eukaryota</taxon>
        <taxon>Viridiplantae</taxon>
        <taxon>Chlorophyta</taxon>
        <taxon>core chlorophytes</taxon>
        <taxon>Chlorophyceae</taxon>
        <taxon>CS clade</taxon>
        <taxon>Chlamydomonadales</taxon>
        <taxon>Haematococcaceae</taxon>
        <taxon>Haematococcus</taxon>
    </lineage>
</organism>